<proteinExistence type="predicted"/>
<gene>
    <name evidence="1" type="ordered locus">AALP_Aa4g247600</name>
</gene>
<sequence>MAELESSRVFDVTPPTCRSSTKDWVRKTLVDGDTGNSRVLQPETKRPKIRAPWYRATEEEAAAANATFGQTERGETVKTADPHAISIEILAEKEERQVARVHARVLNHMMVDLGTGPQQPEAQQTVSSGDFVDQGLESLGMGLHSNLSPTDIISPLKEMVNKTRPPTQRNKALGARKKIAHNPFHGNRIHQHIALAALEESNVLAVIANPSSSKTAPVEGENLEEP</sequence>
<organism evidence="1 2">
    <name type="scientific">Arabis alpina</name>
    <name type="common">Alpine rock-cress</name>
    <dbReference type="NCBI Taxonomy" id="50452"/>
    <lineage>
        <taxon>Eukaryota</taxon>
        <taxon>Viridiplantae</taxon>
        <taxon>Streptophyta</taxon>
        <taxon>Embryophyta</taxon>
        <taxon>Tracheophyta</taxon>
        <taxon>Spermatophyta</taxon>
        <taxon>Magnoliopsida</taxon>
        <taxon>eudicotyledons</taxon>
        <taxon>Gunneridae</taxon>
        <taxon>Pentapetalae</taxon>
        <taxon>rosids</taxon>
        <taxon>malvids</taxon>
        <taxon>Brassicales</taxon>
        <taxon>Brassicaceae</taxon>
        <taxon>Arabideae</taxon>
        <taxon>Arabis</taxon>
    </lineage>
</organism>
<dbReference type="Proteomes" id="UP000029120">
    <property type="component" value="Chromosome 4"/>
</dbReference>
<keyword evidence="2" id="KW-1185">Reference proteome</keyword>
<dbReference type="AlphaFoldDB" id="A0A087H5G6"/>
<dbReference type="EMBL" id="CM002872">
    <property type="protein sequence ID" value="KFK37368.1"/>
    <property type="molecule type" value="Genomic_DNA"/>
</dbReference>
<accession>A0A087H5G6</accession>
<reference evidence="2" key="1">
    <citation type="journal article" date="2015" name="Nat. Plants">
        <title>Genome expansion of Arabis alpina linked with retrotransposition and reduced symmetric DNA methylation.</title>
        <authorList>
            <person name="Willing E.M."/>
            <person name="Rawat V."/>
            <person name="Mandakova T."/>
            <person name="Maumus F."/>
            <person name="James G.V."/>
            <person name="Nordstroem K.J."/>
            <person name="Becker C."/>
            <person name="Warthmann N."/>
            <person name="Chica C."/>
            <person name="Szarzynska B."/>
            <person name="Zytnicki M."/>
            <person name="Albani M.C."/>
            <person name="Kiefer C."/>
            <person name="Bergonzi S."/>
            <person name="Castaings L."/>
            <person name="Mateos J.L."/>
            <person name="Berns M.C."/>
            <person name="Bujdoso N."/>
            <person name="Piofczyk T."/>
            <person name="de Lorenzo L."/>
            <person name="Barrero-Sicilia C."/>
            <person name="Mateos I."/>
            <person name="Piednoel M."/>
            <person name="Hagmann J."/>
            <person name="Chen-Min-Tao R."/>
            <person name="Iglesias-Fernandez R."/>
            <person name="Schuster S.C."/>
            <person name="Alonso-Blanco C."/>
            <person name="Roudier F."/>
            <person name="Carbonero P."/>
            <person name="Paz-Ares J."/>
            <person name="Davis S.J."/>
            <person name="Pecinka A."/>
            <person name="Quesneville H."/>
            <person name="Colot V."/>
            <person name="Lysak M.A."/>
            <person name="Weigel D."/>
            <person name="Coupland G."/>
            <person name="Schneeberger K."/>
        </authorList>
    </citation>
    <scope>NUCLEOTIDE SEQUENCE [LARGE SCALE GENOMIC DNA]</scope>
    <source>
        <strain evidence="2">cv. Pajares</strain>
    </source>
</reference>
<protein>
    <submittedName>
        <fullName evidence="1">Uncharacterized protein</fullName>
    </submittedName>
</protein>
<dbReference type="Gramene" id="KFK37368">
    <property type="protein sequence ID" value="KFK37368"/>
    <property type="gene ID" value="AALP_AA4G247600"/>
</dbReference>
<evidence type="ECO:0000313" key="1">
    <source>
        <dbReference type="EMBL" id="KFK37368.1"/>
    </source>
</evidence>
<name>A0A087H5G6_ARAAL</name>
<evidence type="ECO:0000313" key="2">
    <source>
        <dbReference type="Proteomes" id="UP000029120"/>
    </source>
</evidence>